<evidence type="ECO:0000313" key="1">
    <source>
        <dbReference type="EMBL" id="AJT60974.1"/>
    </source>
</evidence>
<dbReference type="OrthoDB" id="23298at10239"/>
<proteinExistence type="predicted"/>
<dbReference type="GeneID" id="26628459"/>
<dbReference type="EMBL" id="KP671755">
    <property type="protein sequence ID" value="AJT60974.1"/>
    <property type="molecule type" value="Genomic_DNA"/>
</dbReference>
<dbReference type="Proteomes" id="UP000202888">
    <property type="component" value="Segment"/>
</dbReference>
<evidence type="ECO:0000313" key="2">
    <source>
        <dbReference type="Proteomes" id="UP000202888"/>
    </source>
</evidence>
<dbReference type="KEGG" id="vg:26628459"/>
<protein>
    <submittedName>
        <fullName evidence="1">Uncharacterized protein</fullName>
    </submittedName>
</protein>
<sequence length="69" mass="8060">MTNDPFAEHLRVGQWIIHKKTGNVYTVTSKGKLKFDGKWYNAITYTSELGDVYTRTYDDFRGFELNSPH</sequence>
<dbReference type="RefSeq" id="YP_009201236.1">
    <property type="nucleotide sequence ID" value="NC_028829.1"/>
</dbReference>
<accession>A0A0D4DAF8</accession>
<organism evidence="1 2">
    <name type="scientific">Vibrio phage ValKK3</name>
    <dbReference type="NCBI Taxonomy" id="1610855"/>
    <lineage>
        <taxon>Viruses</taxon>
        <taxon>Duplodnaviria</taxon>
        <taxon>Heunggongvirae</taxon>
        <taxon>Uroviricota</taxon>
        <taxon>Caudoviricetes</taxon>
        <taxon>Pantevenvirales</taxon>
        <taxon>Straboviridae</taxon>
        <taxon>Schizotequatrovirus</taxon>
        <taxon>Schizotequatrovirus valkk3</taxon>
    </lineage>
</organism>
<reference evidence="1 2" key="1">
    <citation type="journal article" date="2016" name="Genom Data">
        <title>Complete genome sequence of a giant Vibrio phage ValKK3 infecting Vibrio alginolyticus.</title>
        <authorList>
            <person name="Lal T.M."/>
            <person name="Sano M."/>
            <person name="Hatai K."/>
            <person name="Ransangan J."/>
        </authorList>
    </citation>
    <scope>NUCLEOTIDE SEQUENCE [LARGE SCALE GENOMIC DNA]</scope>
</reference>
<name>A0A0D4DAF8_9CAUD</name>
<keyword evidence="2" id="KW-1185">Reference proteome</keyword>